<dbReference type="EMBL" id="JAMWBK010000003">
    <property type="protein sequence ID" value="KAJ8906641.1"/>
    <property type="molecule type" value="Genomic_DNA"/>
</dbReference>
<evidence type="ECO:0000256" key="1">
    <source>
        <dbReference type="ARBA" id="ARBA00004123"/>
    </source>
</evidence>
<name>A0AAV8V1G8_9RHOD</name>
<dbReference type="Proteomes" id="UP001157974">
    <property type="component" value="Unassembled WGS sequence"/>
</dbReference>
<dbReference type="GO" id="GO:0045944">
    <property type="term" value="P:positive regulation of transcription by RNA polymerase II"/>
    <property type="evidence" value="ECO:0007669"/>
    <property type="project" value="TreeGrafter"/>
</dbReference>
<accession>A0AAV8V1G8</accession>
<keyword evidence="3" id="KW-0539">Nucleus</keyword>
<organism evidence="5 6">
    <name type="scientific">Rhodosorus marinus</name>
    <dbReference type="NCBI Taxonomy" id="101924"/>
    <lineage>
        <taxon>Eukaryota</taxon>
        <taxon>Rhodophyta</taxon>
        <taxon>Stylonematophyceae</taxon>
        <taxon>Stylonematales</taxon>
        <taxon>Stylonemataceae</taxon>
        <taxon>Rhodosorus</taxon>
    </lineage>
</organism>
<evidence type="ECO:0000256" key="4">
    <source>
        <dbReference type="SAM" id="MobiDB-lite"/>
    </source>
</evidence>
<dbReference type="GO" id="GO:0000785">
    <property type="term" value="C:chromatin"/>
    <property type="evidence" value="ECO:0007669"/>
    <property type="project" value="TreeGrafter"/>
</dbReference>
<dbReference type="GO" id="GO:0005634">
    <property type="term" value="C:nucleus"/>
    <property type="evidence" value="ECO:0007669"/>
    <property type="project" value="UniProtKB-SubCell"/>
</dbReference>
<reference evidence="5 6" key="1">
    <citation type="journal article" date="2023" name="Nat. Commun.">
        <title>Origin of minicircular mitochondrial genomes in red algae.</title>
        <authorList>
            <person name="Lee Y."/>
            <person name="Cho C.H."/>
            <person name="Lee Y.M."/>
            <person name="Park S.I."/>
            <person name="Yang J.H."/>
            <person name="West J.A."/>
            <person name="Bhattacharya D."/>
            <person name="Yoon H.S."/>
        </authorList>
    </citation>
    <scope>NUCLEOTIDE SEQUENCE [LARGE SCALE GENOMIC DNA]</scope>
    <source>
        <strain evidence="5 6">CCMP1338</strain>
        <tissue evidence="5">Whole cell</tissue>
    </source>
</reference>
<proteinExistence type="inferred from homology"/>
<gene>
    <name evidence="5" type="ORF">NDN08_003134</name>
</gene>
<protein>
    <submittedName>
        <fullName evidence="5">Uncharacterized protein</fullName>
    </submittedName>
</protein>
<dbReference type="AlphaFoldDB" id="A0AAV8V1G8"/>
<dbReference type="InterPro" id="IPR024132">
    <property type="entry name" value="Akirin"/>
</dbReference>
<evidence type="ECO:0000256" key="2">
    <source>
        <dbReference type="ARBA" id="ARBA00005625"/>
    </source>
</evidence>
<comment type="subcellular location">
    <subcellularLocation>
        <location evidence="1">Nucleus</location>
    </subcellularLocation>
</comment>
<feature type="region of interest" description="Disordered" evidence="4">
    <location>
        <begin position="37"/>
        <end position="58"/>
    </location>
</feature>
<evidence type="ECO:0000313" key="5">
    <source>
        <dbReference type="EMBL" id="KAJ8906641.1"/>
    </source>
</evidence>
<comment type="similarity">
    <text evidence="2">Belongs to the akirin family.</text>
</comment>
<sequence>MMSEVLTLKAGAKRTFEAMDLDKAPVTCPQRSIKFLSPRQNEKKRTRRSKEMRDDSNNTVLKRLRSEPLSQLFSSSDARLGVIDKHVPRRRAQSNGTEKCYSLDDVRELLRKVLKEREVQLEKDFGNFLCTSLDEQAEEFIKFNEAYIARQFRKNSEMSYVS</sequence>
<dbReference type="GO" id="GO:0003712">
    <property type="term" value="F:transcription coregulator activity"/>
    <property type="evidence" value="ECO:0007669"/>
    <property type="project" value="TreeGrafter"/>
</dbReference>
<evidence type="ECO:0000256" key="3">
    <source>
        <dbReference type="ARBA" id="ARBA00023242"/>
    </source>
</evidence>
<evidence type="ECO:0000313" key="6">
    <source>
        <dbReference type="Proteomes" id="UP001157974"/>
    </source>
</evidence>
<dbReference type="PANTHER" id="PTHR13293:SF6">
    <property type="entry name" value="AKIRIN-RELATED"/>
    <property type="match status" value="1"/>
</dbReference>
<comment type="caution">
    <text evidence="5">The sequence shown here is derived from an EMBL/GenBank/DDBJ whole genome shotgun (WGS) entry which is preliminary data.</text>
</comment>
<dbReference type="PANTHER" id="PTHR13293">
    <property type="entry name" value="AKIRIN-RELATED"/>
    <property type="match status" value="1"/>
</dbReference>
<keyword evidence="6" id="KW-1185">Reference proteome</keyword>